<evidence type="ECO:0000256" key="7">
    <source>
        <dbReference type="SAM" id="Phobius"/>
    </source>
</evidence>
<feature type="transmembrane region" description="Helical" evidence="7">
    <location>
        <begin position="372"/>
        <end position="391"/>
    </location>
</feature>
<reference evidence="8" key="1">
    <citation type="submission" date="2023-04" db="EMBL/GenBank/DDBJ databases">
        <title>Comparative genomic analysis of Cohnella hashimotonis sp. nov., isolated from the International Space Station.</title>
        <authorList>
            <person name="Venkateswaran K."/>
            <person name="Simpson A."/>
        </authorList>
    </citation>
    <scope>NUCLEOTIDE SEQUENCE</scope>
    <source>
        <strain evidence="8">F6_2S_P_1</strain>
    </source>
</reference>
<feature type="transmembrane region" description="Helical" evidence="7">
    <location>
        <begin position="297"/>
        <end position="321"/>
    </location>
</feature>
<organism evidence="8 9">
    <name type="scientific">Cohnella hashimotonis</name>
    <dbReference type="NCBI Taxonomy" id="2826895"/>
    <lineage>
        <taxon>Bacteria</taxon>
        <taxon>Bacillati</taxon>
        <taxon>Bacillota</taxon>
        <taxon>Bacilli</taxon>
        <taxon>Bacillales</taxon>
        <taxon>Paenibacillaceae</taxon>
        <taxon>Cohnella</taxon>
    </lineage>
</organism>
<evidence type="ECO:0000313" key="8">
    <source>
        <dbReference type="EMBL" id="MDI4644889.1"/>
    </source>
</evidence>
<protein>
    <submittedName>
        <fullName evidence="8">Stage V sporulation protein B</fullName>
    </submittedName>
</protein>
<dbReference type="Proteomes" id="UP001161691">
    <property type="component" value="Unassembled WGS sequence"/>
</dbReference>
<keyword evidence="3 7" id="KW-0812">Transmembrane</keyword>
<name>A0ABT6TG10_9BACL</name>
<dbReference type="RefSeq" id="WP_282907863.1">
    <property type="nucleotide sequence ID" value="NZ_JAGRPV010000001.1"/>
</dbReference>
<dbReference type="PANTHER" id="PTHR30250:SF24">
    <property type="entry name" value="STAGE V SPORULATION PROTEIN B"/>
    <property type="match status" value="1"/>
</dbReference>
<keyword evidence="4 7" id="KW-1133">Transmembrane helix</keyword>
<dbReference type="EMBL" id="JAGRPV010000001">
    <property type="protein sequence ID" value="MDI4644889.1"/>
    <property type="molecule type" value="Genomic_DNA"/>
</dbReference>
<comment type="caution">
    <text evidence="8">The sequence shown here is derived from an EMBL/GenBank/DDBJ whole genome shotgun (WGS) entry which is preliminary data.</text>
</comment>
<evidence type="ECO:0000256" key="6">
    <source>
        <dbReference type="SAM" id="MobiDB-lite"/>
    </source>
</evidence>
<evidence type="ECO:0000313" key="9">
    <source>
        <dbReference type="Proteomes" id="UP001161691"/>
    </source>
</evidence>
<evidence type="ECO:0000256" key="3">
    <source>
        <dbReference type="ARBA" id="ARBA00022692"/>
    </source>
</evidence>
<dbReference type="InterPro" id="IPR050833">
    <property type="entry name" value="Poly_Biosynth_Transport"/>
</dbReference>
<feature type="transmembrane region" description="Helical" evidence="7">
    <location>
        <begin position="188"/>
        <end position="208"/>
    </location>
</feature>
<feature type="region of interest" description="Disordered" evidence="6">
    <location>
        <begin position="216"/>
        <end position="242"/>
    </location>
</feature>
<sequence>MSPRKQTFIQGAMILLAAGLLNRLLGFVPRIALPRLIGAEGVGLVQLVFPFFIVVLTIITGGLPLAVAKLVAAADSRGDAEEAVRIRRTALTIALTASLAVCGLCFALSDWISSSLMTDPRVHTAFLAIIPVIPLVAVSSIWRGYFQGKQDMLPTAVSQTVETVIRIVLSLTLAFLFLPWGLEAAAAGAMIGTGAGELAGLAALWLHLRGELRVRGSDKGEPSNSALPATLEKPQTPASAKENRTRALLRIAIPVTGSRMIGSLSYLFESILTARALIAAGLVTAAATAQYGILQGMVIPLLLLPGSLTFSLATSLVPSLSEAAARGDRPAIQKRLHQSMRLAVVTGAPFIILMALFGRPICGLIYGDPEPGALLSLLAPAAVFLYMQAPLQAALQALDRPGTALFNTFAGALVKLVLIVQLASKPELGIRGAVIAIGANMALVTLLHWISVVRLTGVRLLPGDFLKIGAAMTVMGAVALWIWNMGKLPGVWLDLLAAGIISIVVYLLLLMTMKLIDRHDAARIPILRRFFK</sequence>
<evidence type="ECO:0000256" key="5">
    <source>
        <dbReference type="ARBA" id="ARBA00023136"/>
    </source>
</evidence>
<comment type="subcellular location">
    <subcellularLocation>
        <location evidence="1">Cell membrane</location>
        <topology evidence="1">Multi-pass membrane protein</topology>
    </subcellularLocation>
</comment>
<feature type="transmembrane region" description="Helical" evidence="7">
    <location>
        <begin position="495"/>
        <end position="516"/>
    </location>
</feature>
<feature type="transmembrane region" description="Helical" evidence="7">
    <location>
        <begin position="44"/>
        <end position="68"/>
    </location>
</feature>
<dbReference type="NCBIfam" id="TIGR02900">
    <property type="entry name" value="spore_V_B"/>
    <property type="match status" value="1"/>
</dbReference>
<feature type="transmembrane region" description="Helical" evidence="7">
    <location>
        <begin position="163"/>
        <end position="182"/>
    </location>
</feature>
<keyword evidence="5 7" id="KW-0472">Membrane</keyword>
<dbReference type="InterPro" id="IPR024923">
    <property type="entry name" value="PG_synth_SpoVB"/>
</dbReference>
<dbReference type="PIRSF" id="PIRSF038958">
    <property type="entry name" value="PG_synth_SpoVB"/>
    <property type="match status" value="1"/>
</dbReference>
<feature type="transmembrane region" description="Helical" evidence="7">
    <location>
        <begin position="465"/>
        <end position="483"/>
    </location>
</feature>
<feature type="transmembrane region" description="Helical" evidence="7">
    <location>
        <begin position="89"/>
        <end position="112"/>
    </location>
</feature>
<evidence type="ECO:0000256" key="4">
    <source>
        <dbReference type="ARBA" id="ARBA00022989"/>
    </source>
</evidence>
<feature type="transmembrane region" description="Helical" evidence="7">
    <location>
        <begin position="342"/>
        <end position="366"/>
    </location>
</feature>
<keyword evidence="9" id="KW-1185">Reference proteome</keyword>
<keyword evidence="2" id="KW-1003">Cell membrane</keyword>
<feature type="transmembrane region" description="Helical" evidence="7">
    <location>
        <begin position="430"/>
        <end position="453"/>
    </location>
</feature>
<accession>A0ABT6TG10</accession>
<evidence type="ECO:0000256" key="1">
    <source>
        <dbReference type="ARBA" id="ARBA00004651"/>
    </source>
</evidence>
<dbReference type="CDD" id="cd13124">
    <property type="entry name" value="MATE_SpoVB_like"/>
    <property type="match status" value="1"/>
</dbReference>
<evidence type="ECO:0000256" key="2">
    <source>
        <dbReference type="ARBA" id="ARBA00022475"/>
    </source>
</evidence>
<dbReference type="Pfam" id="PF01943">
    <property type="entry name" value="Polysacc_synt"/>
    <property type="match status" value="1"/>
</dbReference>
<dbReference type="PANTHER" id="PTHR30250">
    <property type="entry name" value="PST FAMILY PREDICTED COLANIC ACID TRANSPORTER"/>
    <property type="match status" value="1"/>
</dbReference>
<proteinExistence type="predicted"/>
<feature type="transmembrane region" description="Helical" evidence="7">
    <location>
        <begin position="403"/>
        <end position="424"/>
    </location>
</feature>
<feature type="transmembrane region" description="Helical" evidence="7">
    <location>
        <begin position="266"/>
        <end position="291"/>
    </location>
</feature>
<feature type="transmembrane region" description="Helical" evidence="7">
    <location>
        <begin position="12"/>
        <end position="32"/>
    </location>
</feature>
<feature type="transmembrane region" description="Helical" evidence="7">
    <location>
        <begin position="124"/>
        <end position="142"/>
    </location>
</feature>
<dbReference type="InterPro" id="IPR014249">
    <property type="entry name" value="Spore_V_B"/>
</dbReference>
<dbReference type="InterPro" id="IPR002797">
    <property type="entry name" value="Polysacc_synth"/>
</dbReference>
<gene>
    <name evidence="8" type="primary">spoVB</name>
    <name evidence="8" type="ORF">KB449_07945</name>
</gene>